<evidence type="ECO:0000256" key="1">
    <source>
        <dbReference type="SAM" id="Coils"/>
    </source>
</evidence>
<dbReference type="AlphaFoldDB" id="S9PPE3"/>
<dbReference type="GO" id="GO:0000281">
    <property type="term" value="P:mitotic cytokinesis"/>
    <property type="evidence" value="ECO:0007669"/>
    <property type="project" value="EnsemblFungi"/>
</dbReference>
<protein>
    <submittedName>
        <fullName evidence="2">Uncharacterized protein</fullName>
    </submittedName>
</protein>
<dbReference type="OrthoDB" id="5322683at2759"/>
<accession>S9PPE3</accession>
<evidence type="ECO:0000313" key="3">
    <source>
        <dbReference type="Proteomes" id="UP000016088"/>
    </source>
</evidence>
<keyword evidence="3" id="KW-1185">Reference proteome</keyword>
<sequence length="261" mass="30255">MTFEKSNANLPPAINRQTGLVLLQLKEEEENQRKELLKYQKLLRNENDANAELEATIDELRKKTDHLRHQNQQNDNFLKSFHDESGSSVHRKSELRDKIKVLEDSVLNYHASLKRDQAQLKVILQERDLAKSISEKLQTSLNVLHSQSNPQLIQDLIVETKNCKSRVTDQIDHSGDLLRHYSDISDRMEKMYTLLVDTSRAHRVALTDATKSYTYLFDSNLTNTRHQAEDISAFVEKFQSKKLPSLQSEFINYKSLKDFAG</sequence>
<dbReference type="GO" id="GO:1904600">
    <property type="term" value="P:mating projection actin fusion focus assembly"/>
    <property type="evidence" value="ECO:0007669"/>
    <property type="project" value="EnsemblFungi"/>
</dbReference>
<evidence type="ECO:0000313" key="2">
    <source>
        <dbReference type="EMBL" id="EPX71076.1"/>
    </source>
</evidence>
<dbReference type="VEuPathDB" id="FungiDB:SOCG_01294"/>
<dbReference type="HOGENOM" id="CLU_1066200_0_0_1"/>
<organism evidence="2 3">
    <name type="scientific">Schizosaccharomyces octosporus (strain yFS286)</name>
    <name type="common">Fission yeast</name>
    <name type="synonym">Octosporomyces octosporus</name>
    <dbReference type="NCBI Taxonomy" id="483514"/>
    <lineage>
        <taxon>Eukaryota</taxon>
        <taxon>Fungi</taxon>
        <taxon>Dikarya</taxon>
        <taxon>Ascomycota</taxon>
        <taxon>Taphrinomycotina</taxon>
        <taxon>Schizosaccharomycetes</taxon>
        <taxon>Schizosaccharomycetales</taxon>
        <taxon>Schizosaccharomycetaceae</taxon>
        <taxon>Schizosaccharomyces</taxon>
    </lineage>
</organism>
<dbReference type="GeneID" id="25030276"/>
<dbReference type="GO" id="GO:0071520">
    <property type="term" value="P:actomyosin contractile ring assembly actin filament bundle convergence"/>
    <property type="evidence" value="ECO:0007669"/>
    <property type="project" value="EnsemblFungi"/>
</dbReference>
<dbReference type="GO" id="GO:1990819">
    <property type="term" value="C:mating projection actin fusion focus"/>
    <property type="evidence" value="ECO:0007669"/>
    <property type="project" value="EnsemblFungi"/>
</dbReference>
<name>S9PPE3_SCHOY</name>
<dbReference type="OMA" id="TVEKMIM"/>
<dbReference type="Proteomes" id="UP000016088">
    <property type="component" value="Unassembled WGS sequence"/>
</dbReference>
<dbReference type="RefSeq" id="XP_013019703.1">
    <property type="nucleotide sequence ID" value="XM_013164249.1"/>
</dbReference>
<gene>
    <name evidence="2" type="ORF">SOCG_01294</name>
</gene>
<reference evidence="2 3" key="1">
    <citation type="journal article" date="2011" name="Science">
        <title>Comparative functional genomics of the fission yeasts.</title>
        <authorList>
            <person name="Rhind N."/>
            <person name="Chen Z."/>
            <person name="Yassour M."/>
            <person name="Thompson D.A."/>
            <person name="Haas B.J."/>
            <person name="Habib N."/>
            <person name="Wapinski I."/>
            <person name="Roy S."/>
            <person name="Lin M.F."/>
            <person name="Heiman D.I."/>
            <person name="Young S.K."/>
            <person name="Furuya K."/>
            <person name="Guo Y."/>
            <person name="Pidoux A."/>
            <person name="Chen H.M."/>
            <person name="Robbertse B."/>
            <person name="Goldberg J.M."/>
            <person name="Aoki K."/>
            <person name="Bayne E.H."/>
            <person name="Berlin A.M."/>
            <person name="Desjardins C.A."/>
            <person name="Dobbs E."/>
            <person name="Dukaj L."/>
            <person name="Fan L."/>
            <person name="FitzGerald M.G."/>
            <person name="French C."/>
            <person name="Gujja S."/>
            <person name="Hansen K."/>
            <person name="Keifenheim D."/>
            <person name="Levin J.Z."/>
            <person name="Mosher R.A."/>
            <person name="Mueller C.A."/>
            <person name="Pfiffner J."/>
            <person name="Priest M."/>
            <person name="Russ C."/>
            <person name="Smialowska A."/>
            <person name="Swoboda P."/>
            <person name="Sykes S.M."/>
            <person name="Vaughn M."/>
            <person name="Vengrova S."/>
            <person name="Yoder R."/>
            <person name="Zeng Q."/>
            <person name="Allshire R."/>
            <person name="Baulcombe D."/>
            <person name="Birren B.W."/>
            <person name="Brown W."/>
            <person name="Ekwall K."/>
            <person name="Kellis M."/>
            <person name="Leatherwood J."/>
            <person name="Levin H."/>
            <person name="Margalit H."/>
            <person name="Martienssen R."/>
            <person name="Nieduszynski C.A."/>
            <person name="Spatafora J.W."/>
            <person name="Friedman N."/>
            <person name="Dalgaard J.Z."/>
            <person name="Baumann P."/>
            <person name="Niki H."/>
            <person name="Regev A."/>
            <person name="Nusbaum C."/>
        </authorList>
    </citation>
    <scope>NUCLEOTIDE SEQUENCE [LARGE SCALE GENOMIC DNA]</scope>
    <source>
        <strain evidence="3">yFS286</strain>
    </source>
</reference>
<dbReference type="GO" id="GO:0110085">
    <property type="term" value="C:mitotic actomyosin contractile ring"/>
    <property type="evidence" value="ECO:0007669"/>
    <property type="project" value="EnsemblFungi"/>
</dbReference>
<feature type="coiled-coil region" evidence="1">
    <location>
        <begin position="22"/>
        <end position="70"/>
    </location>
</feature>
<proteinExistence type="predicted"/>
<dbReference type="EMBL" id="KE503208">
    <property type="protein sequence ID" value="EPX71076.1"/>
    <property type="molecule type" value="Genomic_DNA"/>
</dbReference>
<keyword evidence="1" id="KW-0175">Coiled coil</keyword>